<reference evidence="6" key="1">
    <citation type="submission" date="2011-07" db="EMBL/GenBank/DDBJ databases">
        <title>Complete genome sequence of Acetobacterium woodii.</title>
        <authorList>
            <person name="Poehlein A."/>
            <person name="Schmidt S."/>
            <person name="Kaster A.-K."/>
            <person name="Goenrich M."/>
            <person name="Vollmers J."/>
            <person name="Thuermer A."/>
            <person name="Gottschalk G."/>
            <person name="Thauer R.K."/>
            <person name="Daniel R."/>
            <person name="Mueller V."/>
        </authorList>
    </citation>
    <scope>NUCLEOTIDE SEQUENCE [LARGE SCALE GENOMIC DNA]</scope>
    <source>
        <strain evidence="6">ATCC 29683 / DSM 1030 / JCM 2381 / KCTC 1655 / WB1</strain>
    </source>
</reference>
<dbReference type="InterPro" id="IPR042099">
    <property type="entry name" value="ANL_N_sf"/>
</dbReference>
<dbReference type="Pfam" id="PF00550">
    <property type="entry name" value="PP-binding"/>
    <property type="match status" value="1"/>
</dbReference>
<dbReference type="SUPFAM" id="SSF47336">
    <property type="entry name" value="ACP-like"/>
    <property type="match status" value="1"/>
</dbReference>
<dbReference type="EMBL" id="CP002987">
    <property type="protein sequence ID" value="AFA49074.1"/>
    <property type="molecule type" value="Genomic_DNA"/>
</dbReference>
<dbReference type="eggNOG" id="COG0318">
    <property type="taxonomic scope" value="Bacteria"/>
</dbReference>
<dbReference type="PANTHER" id="PTHR22754:SF32">
    <property type="entry name" value="DISCO-INTERACTING PROTEIN 2"/>
    <property type="match status" value="1"/>
</dbReference>
<reference evidence="5 6" key="2">
    <citation type="journal article" date="2012" name="PLoS ONE">
        <title>An ancient pathway combining carbon dioxide fixation with the generation and utilization of a sodium ion gradient for ATP synthesis.</title>
        <authorList>
            <person name="Poehlein A."/>
            <person name="Schmidt S."/>
            <person name="Kaster A.K."/>
            <person name="Goenrich M."/>
            <person name="Vollmers J."/>
            <person name="Thurmer A."/>
            <person name="Bertsch J."/>
            <person name="Schuchmann K."/>
            <person name="Voigt B."/>
            <person name="Hecker M."/>
            <person name="Daniel R."/>
            <person name="Thauer R.K."/>
            <person name="Gottschalk G."/>
            <person name="Muller V."/>
        </authorList>
    </citation>
    <scope>NUCLEOTIDE SEQUENCE [LARGE SCALE GENOMIC DNA]</scope>
    <source>
        <strain evidence="6">ATCC 29683 / DSM 1030 / JCM 2381 / KCTC 1655 / WB1</strain>
    </source>
</reference>
<dbReference type="Gene3D" id="3.40.50.12780">
    <property type="entry name" value="N-terminal domain of ligase-like"/>
    <property type="match status" value="1"/>
</dbReference>
<keyword evidence="5" id="KW-0012">Acyltransferase</keyword>
<sequence length="621" mass="68616">MPMNIQDSFCKLKNSAVTITYWEADGQEFTQTYTTLYKNAMKVLGGLQSHGLKKGSLLVLQLNSLQAQITCFWAGILGGMVPAILPLAQDDKSRAYLQSVLAVLDNPVIISDLEGVTSLFENRLLMYRALTEFTPGVICKSDDSDPGMIQFTSGTCAAPKGAILTVGNLLEGGIASSIIVRKNVAERYLSWLPLSHCFGFVGYHLVPIVNNFPQYLMSPLQFVKHPNAWLEKLSQFSATVTGAALFGLELLLKVGLKPNRDVDLSTVYICFCGGEDVNPLSLTSFESQAAPMGWAKDTLKPAYGLSETTMGVAYTPYGRSFQMDYFLGSGIAIGNKLFFCDPDDDTIGRMSVGILDECNEVVIKDLDDQILDPEYLGLIHIRGSNVMSGYYSKDPHEPSGVDENGWFNTGDLGFFRKGWLNVFGRYKDIIIVNGENYLVSDLEKTAKQGLSENTNLIVVQGRDRSTQENKLILFSDSKDPETLTKGGQAISSTWQIPIAWGVMIDEIPKTPSGKINRLALAVAWENGDYNHYDLAIPFTSNATSTLDGAYQEMAEYWAEILKIPTALISPESHFIFDLGGDSLSLIDLLNRLEQTYSIKVNTDQIRNQLTLQEMTHYIQTL</sequence>
<keyword evidence="3" id="KW-0597">Phosphoprotein</keyword>
<organism evidence="5 6">
    <name type="scientific">Acetobacterium woodii (strain ATCC 29683 / DSM 1030 / JCM 2381 / KCTC 1655 / WB1)</name>
    <dbReference type="NCBI Taxonomy" id="931626"/>
    <lineage>
        <taxon>Bacteria</taxon>
        <taxon>Bacillati</taxon>
        <taxon>Bacillota</taxon>
        <taxon>Clostridia</taxon>
        <taxon>Eubacteriales</taxon>
        <taxon>Eubacteriaceae</taxon>
        <taxon>Acetobacterium</taxon>
    </lineage>
</organism>
<dbReference type="KEGG" id="awo:Awo_c23010"/>
<dbReference type="AlphaFoldDB" id="H6LCT7"/>
<dbReference type="InterPro" id="IPR009081">
    <property type="entry name" value="PP-bd_ACP"/>
</dbReference>
<dbReference type="Pfam" id="PF00501">
    <property type="entry name" value="AMP-binding"/>
    <property type="match status" value="1"/>
</dbReference>
<dbReference type="InterPro" id="IPR036736">
    <property type="entry name" value="ACP-like_sf"/>
</dbReference>
<evidence type="ECO:0000313" key="5">
    <source>
        <dbReference type="EMBL" id="AFA49074.1"/>
    </source>
</evidence>
<keyword evidence="2" id="KW-0596">Phosphopantetheine</keyword>
<evidence type="ECO:0000256" key="3">
    <source>
        <dbReference type="ARBA" id="ARBA00022553"/>
    </source>
</evidence>
<dbReference type="InterPro" id="IPR006162">
    <property type="entry name" value="Ppantetheine_attach_site"/>
</dbReference>
<dbReference type="PROSITE" id="PS50075">
    <property type="entry name" value="CARRIER"/>
    <property type="match status" value="1"/>
</dbReference>
<accession>H6LCT7</accession>
<keyword evidence="6" id="KW-1185">Reference proteome</keyword>
<dbReference type="Proteomes" id="UP000007177">
    <property type="component" value="Chromosome"/>
</dbReference>
<dbReference type="InterPro" id="IPR000873">
    <property type="entry name" value="AMP-dep_synth/lig_dom"/>
</dbReference>
<dbReference type="PROSITE" id="PS00012">
    <property type="entry name" value="PHOSPHOPANTETHEINE"/>
    <property type="match status" value="1"/>
</dbReference>
<dbReference type="EC" id="2.3.1.86" evidence="5"/>
<dbReference type="Gene3D" id="1.10.1200.10">
    <property type="entry name" value="ACP-like"/>
    <property type="match status" value="1"/>
</dbReference>
<dbReference type="HOGENOM" id="CLU_000022_23_7_9"/>
<comment type="similarity">
    <text evidence="1">Belongs to the ATP-dependent AMP-binding enzyme family.</text>
</comment>
<dbReference type="GO" id="GO:0005886">
    <property type="term" value="C:plasma membrane"/>
    <property type="evidence" value="ECO:0007669"/>
    <property type="project" value="TreeGrafter"/>
</dbReference>
<gene>
    <name evidence="5" type="ordered locus">Awo_c23010</name>
</gene>
<protein>
    <submittedName>
        <fullName evidence="5">Acyl-CoA synthetase</fullName>
        <ecNumber evidence="5">2.3.1.86</ecNumber>
    </submittedName>
</protein>
<evidence type="ECO:0000259" key="4">
    <source>
        <dbReference type="PROSITE" id="PS50075"/>
    </source>
</evidence>
<dbReference type="GO" id="GO:0070566">
    <property type="term" value="F:adenylyltransferase activity"/>
    <property type="evidence" value="ECO:0007669"/>
    <property type="project" value="TreeGrafter"/>
</dbReference>
<keyword evidence="5" id="KW-0808">Transferase</keyword>
<dbReference type="Gene3D" id="3.30.300.30">
    <property type="match status" value="1"/>
</dbReference>
<dbReference type="SUPFAM" id="SSF56801">
    <property type="entry name" value="Acetyl-CoA synthetase-like"/>
    <property type="match status" value="1"/>
</dbReference>
<feature type="domain" description="Carrier" evidence="4">
    <location>
        <begin position="544"/>
        <end position="621"/>
    </location>
</feature>
<dbReference type="GO" id="GO:0006633">
    <property type="term" value="P:fatty acid biosynthetic process"/>
    <property type="evidence" value="ECO:0007669"/>
    <property type="project" value="TreeGrafter"/>
</dbReference>
<dbReference type="InterPro" id="IPR045851">
    <property type="entry name" value="AMP-bd_C_sf"/>
</dbReference>
<dbReference type="GO" id="GO:0004321">
    <property type="term" value="F:fatty-acyl-CoA synthase activity"/>
    <property type="evidence" value="ECO:0007669"/>
    <property type="project" value="UniProtKB-EC"/>
</dbReference>
<dbReference type="STRING" id="931626.Awo_c23010"/>
<name>H6LCT7_ACEWD</name>
<evidence type="ECO:0000256" key="2">
    <source>
        <dbReference type="ARBA" id="ARBA00022450"/>
    </source>
</evidence>
<evidence type="ECO:0000256" key="1">
    <source>
        <dbReference type="ARBA" id="ARBA00006432"/>
    </source>
</evidence>
<evidence type="ECO:0000313" key="6">
    <source>
        <dbReference type="Proteomes" id="UP000007177"/>
    </source>
</evidence>
<dbReference type="PANTHER" id="PTHR22754">
    <property type="entry name" value="DISCO-INTERACTING PROTEIN 2 DIP2 -RELATED"/>
    <property type="match status" value="1"/>
</dbReference>
<proteinExistence type="inferred from homology"/>
<dbReference type="eggNOG" id="COG0236">
    <property type="taxonomic scope" value="Bacteria"/>
</dbReference>